<proteinExistence type="predicted"/>
<dbReference type="STRING" id="1448308.A0A2T2P8Q1"/>
<evidence type="ECO:0000313" key="2">
    <source>
        <dbReference type="Proteomes" id="UP000240883"/>
    </source>
</evidence>
<evidence type="ECO:0008006" key="3">
    <source>
        <dbReference type="Google" id="ProtNLM"/>
    </source>
</evidence>
<gene>
    <name evidence="1" type="ORF">BS50DRAFT_642118</name>
</gene>
<sequence>MEAWRSRYLTTSQHLFSEPVVTCVNFLASFMDECKQECLVFQTHHWSEMRREDQSGELVVQLMTFQSLLTAIHSRIETSSVQILFLELTFVNPATATQSFLSGYSKSIFLPFTSSFSSKRTPRVSGSILGEHFNLPVDTGSTGIIIGAPLLPQIGEDEGSPGWEFLSSSRLLYIGRHVKLTVKFHGAKDSEATSVVPVLIVDESLHCPWYNPGADQGACPENEKEPTPNDINKITYMGVGFGRNTPDSGIPFGTPEYNPFLNIKRINGKKVNEEEFRIGYTVSTKGVRLGLTEKKTRGYAWVPLNKGATEDPRDWAPLTMSFKVNNKERFDGNALIDTGIPQMFIQAQPYGFSPNVTIKNDDPPPKFSKRVKPGTKLSFAFPSFDDGGIAGYYFKVGDKRFPSQPLYVAPDAVATGPFVNTGRNFLYGFSIAFDAIGGQFGFLCKLCE</sequence>
<accession>A0A2T2P8Q1</accession>
<keyword evidence="2" id="KW-1185">Reference proteome</keyword>
<dbReference type="AlphaFoldDB" id="A0A2T2P8Q1"/>
<reference evidence="1 2" key="1">
    <citation type="journal article" date="2018" name="Front. Microbiol.">
        <title>Genome-Wide Analysis of Corynespora cassiicola Leaf Fall Disease Putative Effectors.</title>
        <authorList>
            <person name="Lopez D."/>
            <person name="Ribeiro S."/>
            <person name="Label P."/>
            <person name="Fumanal B."/>
            <person name="Venisse J.S."/>
            <person name="Kohler A."/>
            <person name="de Oliveira R.R."/>
            <person name="Labutti K."/>
            <person name="Lipzen A."/>
            <person name="Lail K."/>
            <person name="Bauer D."/>
            <person name="Ohm R.A."/>
            <person name="Barry K.W."/>
            <person name="Spatafora J."/>
            <person name="Grigoriev I.V."/>
            <person name="Martin F.M."/>
            <person name="Pujade-Renaud V."/>
        </authorList>
    </citation>
    <scope>NUCLEOTIDE SEQUENCE [LARGE SCALE GENOMIC DNA]</scope>
    <source>
        <strain evidence="1 2">Philippines</strain>
    </source>
</reference>
<dbReference type="OrthoDB" id="5291209at2759"/>
<dbReference type="EMBL" id="KZ678128">
    <property type="protein sequence ID" value="PSN74031.1"/>
    <property type="molecule type" value="Genomic_DNA"/>
</dbReference>
<name>A0A2T2P8Q1_CORCC</name>
<organism evidence="1 2">
    <name type="scientific">Corynespora cassiicola Philippines</name>
    <dbReference type="NCBI Taxonomy" id="1448308"/>
    <lineage>
        <taxon>Eukaryota</taxon>
        <taxon>Fungi</taxon>
        <taxon>Dikarya</taxon>
        <taxon>Ascomycota</taxon>
        <taxon>Pezizomycotina</taxon>
        <taxon>Dothideomycetes</taxon>
        <taxon>Pleosporomycetidae</taxon>
        <taxon>Pleosporales</taxon>
        <taxon>Corynesporascaceae</taxon>
        <taxon>Corynespora</taxon>
    </lineage>
</organism>
<dbReference type="Proteomes" id="UP000240883">
    <property type="component" value="Unassembled WGS sequence"/>
</dbReference>
<protein>
    <recommendedName>
        <fullName evidence="3">Acid protease</fullName>
    </recommendedName>
</protein>
<evidence type="ECO:0000313" key="1">
    <source>
        <dbReference type="EMBL" id="PSN74031.1"/>
    </source>
</evidence>